<evidence type="ECO:0000313" key="5">
    <source>
        <dbReference type="Proteomes" id="UP000000844"/>
    </source>
</evidence>
<dbReference type="HOGENOM" id="CLU_026673_3_1_11"/>
<dbReference type="SUPFAM" id="SSF50129">
    <property type="entry name" value="GroES-like"/>
    <property type="match status" value="1"/>
</dbReference>
<dbReference type="EMBL" id="CP001778">
    <property type="protein sequence ID" value="ADD42624.1"/>
    <property type="molecule type" value="Genomic_DNA"/>
</dbReference>
<dbReference type="AlphaFoldDB" id="D3Q9E2"/>
<protein>
    <submittedName>
        <fullName evidence="4">Alcohol dehydrogenase zinc-binding domain protein</fullName>
    </submittedName>
</protein>
<keyword evidence="1" id="KW-0521">NADP</keyword>
<keyword evidence="5" id="KW-1185">Reference proteome</keyword>
<dbReference type="STRING" id="446470.Snas_2949"/>
<dbReference type="eggNOG" id="COG0604">
    <property type="taxonomic scope" value="Bacteria"/>
</dbReference>
<accession>D3Q9E2</accession>
<evidence type="ECO:0000256" key="2">
    <source>
        <dbReference type="ARBA" id="ARBA00023002"/>
    </source>
</evidence>
<dbReference type="KEGG" id="sna:Snas_2949"/>
<dbReference type="InterPro" id="IPR020843">
    <property type="entry name" value="ER"/>
</dbReference>
<dbReference type="Gene3D" id="3.40.50.720">
    <property type="entry name" value="NAD(P)-binding Rossmann-like Domain"/>
    <property type="match status" value="1"/>
</dbReference>
<sequence length="312" mass="32274">MRAIVLTAFGPAENLSYVHMDDPEPAAGQVRIDVKAVPVQLLETRLRAGIPLGLHPLPRLPQVPGGSVAGVVEAVGPQVDETWIGTRVAASIDEGGNAELALADTSQLYVLPEGVDFADATVMLSTGPTTLAILELAALGPEDVVLVTAASGAIGGLLTQRARRIGATVIGLASRGKPVNADLVVDYTDPDWAEQVRDRGVTVVLEGVGGATAEAALGLLVPGGRAVSFGAASGEFARSVRDDITHQSLFETSWMEVFADPEGSRELVSRSLAALADGSFTPAIQPFPLADAAEAHEALEARRTSGQVVLIP</sequence>
<dbReference type="GO" id="GO:0070402">
    <property type="term" value="F:NADPH binding"/>
    <property type="evidence" value="ECO:0007669"/>
    <property type="project" value="TreeGrafter"/>
</dbReference>
<dbReference type="SUPFAM" id="SSF51735">
    <property type="entry name" value="NAD(P)-binding Rossmann-fold domains"/>
    <property type="match status" value="1"/>
</dbReference>
<dbReference type="Pfam" id="PF08240">
    <property type="entry name" value="ADH_N"/>
    <property type="match status" value="1"/>
</dbReference>
<reference evidence="4 5" key="1">
    <citation type="journal article" date="2009" name="Stand. Genomic Sci.">
        <title>Complete genome sequence of Stackebrandtia nassauensis type strain (LLR-40K-21).</title>
        <authorList>
            <person name="Munk C."/>
            <person name="Lapidus A."/>
            <person name="Copeland A."/>
            <person name="Jando M."/>
            <person name="Mayilraj S."/>
            <person name="Glavina Del Rio T."/>
            <person name="Nolan M."/>
            <person name="Chen F."/>
            <person name="Lucas S."/>
            <person name="Tice H."/>
            <person name="Cheng J.F."/>
            <person name="Han C."/>
            <person name="Detter J.C."/>
            <person name="Bruce D."/>
            <person name="Goodwin L."/>
            <person name="Chain P."/>
            <person name="Pitluck S."/>
            <person name="Goker M."/>
            <person name="Ovchinikova G."/>
            <person name="Pati A."/>
            <person name="Ivanova N."/>
            <person name="Mavromatis K."/>
            <person name="Chen A."/>
            <person name="Palaniappan K."/>
            <person name="Land M."/>
            <person name="Hauser L."/>
            <person name="Chang Y.J."/>
            <person name="Jeffries C.D."/>
            <person name="Bristow J."/>
            <person name="Eisen J.A."/>
            <person name="Markowitz V."/>
            <person name="Hugenholtz P."/>
            <person name="Kyrpides N.C."/>
            <person name="Klenk H.P."/>
        </authorList>
    </citation>
    <scope>NUCLEOTIDE SEQUENCE [LARGE SCALE GENOMIC DNA]</scope>
    <source>
        <strain evidence="5">DSM 44728 / CIP 108903 / NRRL B-16338 / NBRC 102104 / LLR-40K-21</strain>
    </source>
</reference>
<dbReference type="InterPro" id="IPR036291">
    <property type="entry name" value="NAD(P)-bd_dom_sf"/>
</dbReference>
<dbReference type="GO" id="GO:0003960">
    <property type="term" value="F:quinone reductase (NADPH) activity"/>
    <property type="evidence" value="ECO:0007669"/>
    <property type="project" value="TreeGrafter"/>
</dbReference>
<dbReference type="OrthoDB" id="5195079at2"/>
<gene>
    <name evidence="4" type="ordered locus">Snas_2949</name>
</gene>
<dbReference type="InterPro" id="IPR013154">
    <property type="entry name" value="ADH-like_N"/>
</dbReference>
<keyword evidence="2" id="KW-0560">Oxidoreductase</keyword>
<dbReference type="InterPro" id="IPR011032">
    <property type="entry name" value="GroES-like_sf"/>
</dbReference>
<dbReference type="Proteomes" id="UP000000844">
    <property type="component" value="Chromosome"/>
</dbReference>
<dbReference type="GO" id="GO:0005829">
    <property type="term" value="C:cytosol"/>
    <property type="evidence" value="ECO:0007669"/>
    <property type="project" value="TreeGrafter"/>
</dbReference>
<name>D3Q9E2_STANL</name>
<dbReference type="SMART" id="SM00829">
    <property type="entry name" value="PKS_ER"/>
    <property type="match status" value="1"/>
</dbReference>
<dbReference type="GO" id="GO:0035925">
    <property type="term" value="F:mRNA 3'-UTR AU-rich region binding"/>
    <property type="evidence" value="ECO:0007669"/>
    <property type="project" value="TreeGrafter"/>
</dbReference>
<dbReference type="Pfam" id="PF13602">
    <property type="entry name" value="ADH_zinc_N_2"/>
    <property type="match status" value="1"/>
</dbReference>
<dbReference type="Gene3D" id="3.90.180.10">
    <property type="entry name" value="Medium-chain alcohol dehydrogenases, catalytic domain"/>
    <property type="match status" value="1"/>
</dbReference>
<dbReference type="PANTHER" id="PTHR48106:SF13">
    <property type="entry name" value="QUINONE OXIDOREDUCTASE-RELATED"/>
    <property type="match status" value="1"/>
</dbReference>
<evidence type="ECO:0000313" key="4">
    <source>
        <dbReference type="EMBL" id="ADD42624.1"/>
    </source>
</evidence>
<organism evidence="4 5">
    <name type="scientific">Stackebrandtia nassauensis (strain DSM 44728 / CIP 108903 / NRRL B-16338 / NBRC 102104 / LLR-40K-21)</name>
    <dbReference type="NCBI Taxonomy" id="446470"/>
    <lineage>
        <taxon>Bacteria</taxon>
        <taxon>Bacillati</taxon>
        <taxon>Actinomycetota</taxon>
        <taxon>Actinomycetes</taxon>
        <taxon>Glycomycetales</taxon>
        <taxon>Glycomycetaceae</taxon>
        <taxon>Stackebrandtia</taxon>
    </lineage>
</organism>
<proteinExistence type="predicted"/>
<dbReference type="PANTHER" id="PTHR48106">
    <property type="entry name" value="QUINONE OXIDOREDUCTASE PIG3-RELATED"/>
    <property type="match status" value="1"/>
</dbReference>
<feature type="domain" description="Enoyl reductase (ER)" evidence="3">
    <location>
        <begin position="10"/>
        <end position="310"/>
    </location>
</feature>
<evidence type="ECO:0000256" key="1">
    <source>
        <dbReference type="ARBA" id="ARBA00022857"/>
    </source>
</evidence>
<evidence type="ECO:0000259" key="3">
    <source>
        <dbReference type="SMART" id="SM00829"/>
    </source>
</evidence>
<dbReference type="RefSeq" id="WP_013018195.1">
    <property type="nucleotide sequence ID" value="NC_013947.1"/>
</dbReference>